<gene>
    <name evidence="2" type="ORF">GCM10025780_29400</name>
</gene>
<protein>
    <submittedName>
        <fullName evidence="2">Uncharacterized protein</fullName>
    </submittedName>
</protein>
<comment type="caution">
    <text evidence="2">The sequence shown here is derived from an EMBL/GenBank/DDBJ whole genome shotgun (WGS) entry which is preliminary data.</text>
</comment>
<reference evidence="3" key="1">
    <citation type="journal article" date="2019" name="Int. J. Syst. Evol. Microbiol.">
        <title>The Global Catalogue of Microorganisms (GCM) 10K type strain sequencing project: providing services to taxonomists for standard genome sequencing and annotation.</title>
        <authorList>
            <consortium name="The Broad Institute Genomics Platform"/>
            <consortium name="The Broad Institute Genome Sequencing Center for Infectious Disease"/>
            <person name="Wu L."/>
            <person name="Ma J."/>
        </authorList>
    </citation>
    <scope>NUCLEOTIDE SEQUENCE [LARGE SCALE GENOMIC DNA]</scope>
    <source>
        <strain evidence="3">JCM 18956</strain>
    </source>
</reference>
<evidence type="ECO:0000313" key="2">
    <source>
        <dbReference type="EMBL" id="GAA4682134.1"/>
    </source>
</evidence>
<organism evidence="2 3">
    <name type="scientific">Frondihabitans cladoniiphilus</name>
    <dbReference type="NCBI Taxonomy" id="715785"/>
    <lineage>
        <taxon>Bacteria</taxon>
        <taxon>Bacillati</taxon>
        <taxon>Actinomycetota</taxon>
        <taxon>Actinomycetes</taxon>
        <taxon>Micrococcales</taxon>
        <taxon>Microbacteriaceae</taxon>
        <taxon>Frondihabitans</taxon>
    </lineage>
</organism>
<dbReference type="Proteomes" id="UP001501295">
    <property type="component" value="Unassembled WGS sequence"/>
</dbReference>
<sequence>MLSEPREFTRALTRVVVPLRVTTENGKDLTHSKLGGCLRDLCGREIAARQDDVVGEVDKLHLRNRRILEQPTVWTRSCRRRDPHGFDEDRAPDGGFVPGMFRR</sequence>
<accession>A0ABP8W6J1</accession>
<evidence type="ECO:0000313" key="3">
    <source>
        <dbReference type="Proteomes" id="UP001501295"/>
    </source>
</evidence>
<keyword evidence="3" id="KW-1185">Reference proteome</keyword>
<feature type="compositionally biased region" description="Basic and acidic residues" evidence="1">
    <location>
        <begin position="83"/>
        <end position="92"/>
    </location>
</feature>
<evidence type="ECO:0000256" key="1">
    <source>
        <dbReference type="SAM" id="MobiDB-lite"/>
    </source>
</evidence>
<name>A0ABP8W6J1_9MICO</name>
<dbReference type="EMBL" id="BAABLM010000007">
    <property type="protein sequence ID" value="GAA4682134.1"/>
    <property type="molecule type" value="Genomic_DNA"/>
</dbReference>
<proteinExistence type="predicted"/>
<feature type="region of interest" description="Disordered" evidence="1">
    <location>
        <begin position="80"/>
        <end position="103"/>
    </location>
</feature>